<dbReference type="PANTHER" id="PTHR42076">
    <property type="entry name" value="CYANOVIRIN-N HOMOLOG"/>
    <property type="match status" value="1"/>
</dbReference>
<dbReference type="EMBL" id="JH793093">
    <property type="protein sequence ID" value="ELQ34810.1"/>
    <property type="molecule type" value="Genomic_DNA"/>
</dbReference>
<dbReference type="Proteomes" id="UP000011086">
    <property type="component" value="Unassembled WGS sequence"/>
</dbReference>
<name>A0AA97NR75_PYRO3</name>
<dbReference type="Gene3D" id="2.30.60.10">
    <property type="entry name" value="Cyanovirin-N"/>
    <property type="match status" value="1"/>
</dbReference>
<dbReference type="AlphaFoldDB" id="A0AA97NR75"/>
<proteinExistence type="predicted"/>
<dbReference type="Pfam" id="PF08881">
    <property type="entry name" value="CVNH"/>
    <property type="match status" value="1"/>
</dbReference>
<reference evidence="2" key="1">
    <citation type="journal article" date="2012" name="PLoS Genet.">
        <title>Comparative analysis of the genomes of two field isolates of the rice blast fungus Magnaporthe oryzae.</title>
        <authorList>
            <person name="Xue M."/>
            <person name="Yang J."/>
            <person name="Li Z."/>
            <person name="Hu S."/>
            <person name="Yao N."/>
            <person name="Dean R.A."/>
            <person name="Zhao W."/>
            <person name="Shen M."/>
            <person name="Zhang H."/>
            <person name="Li C."/>
            <person name="Liu L."/>
            <person name="Cao L."/>
            <person name="Xu X."/>
            <person name="Xing Y."/>
            <person name="Hsiang T."/>
            <person name="Zhang Z."/>
            <person name="Xu J.R."/>
            <person name="Peng Y.L."/>
        </authorList>
    </citation>
    <scope>NUCLEOTIDE SEQUENCE</scope>
    <source>
        <strain evidence="2">Y34</strain>
    </source>
</reference>
<dbReference type="SUPFAM" id="SSF51322">
    <property type="entry name" value="Cyanovirin-N"/>
    <property type="match status" value="1"/>
</dbReference>
<protein>
    <recommendedName>
        <fullName evidence="1">Cyanovirin-N domain-containing protein</fullName>
    </recommendedName>
</protein>
<dbReference type="InterPro" id="IPR011058">
    <property type="entry name" value="Cyanovirin-N"/>
</dbReference>
<feature type="domain" description="Cyanovirin-N" evidence="1">
    <location>
        <begin position="2"/>
        <end position="103"/>
    </location>
</feature>
<evidence type="ECO:0000313" key="2">
    <source>
        <dbReference type="EMBL" id="ELQ34810.1"/>
    </source>
</evidence>
<dbReference type="InterPro" id="IPR036673">
    <property type="entry name" value="Cyanovirin-N_sf"/>
</dbReference>
<organism evidence="2">
    <name type="scientific">Pyricularia oryzae (strain Y34)</name>
    <name type="common">Rice blast fungus</name>
    <name type="synonym">Magnaporthe oryzae</name>
    <dbReference type="NCBI Taxonomy" id="1143189"/>
    <lineage>
        <taxon>Eukaryota</taxon>
        <taxon>Fungi</taxon>
        <taxon>Dikarya</taxon>
        <taxon>Ascomycota</taxon>
        <taxon>Pezizomycotina</taxon>
        <taxon>Sordariomycetes</taxon>
        <taxon>Sordariomycetidae</taxon>
        <taxon>Magnaporthales</taxon>
        <taxon>Pyriculariaceae</taxon>
        <taxon>Pyricularia</taxon>
    </lineage>
</organism>
<dbReference type="PANTHER" id="PTHR42076:SF1">
    <property type="entry name" value="CYANOVIRIN-N DOMAIN-CONTAINING PROTEIN"/>
    <property type="match status" value="1"/>
</dbReference>
<accession>A0AA97NR75</accession>
<dbReference type="SMART" id="SM01111">
    <property type="entry name" value="CVNH"/>
    <property type="match status" value="1"/>
</dbReference>
<sequence>MSFQGSAENIRVEGSTLYAMLRNGDGDMCDCSCDLNDYIGNNEGRFEWGGSNFAESAEDISFNMEGDGQPILRARLRDSEGNVHDADINLAERIGNENGSFHWRE</sequence>
<gene>
    <name evidence="2" type="ORF">OOU_Y34scaffold00745g85</name>
</gene>
<evidence type="ECO:0000259" key="1">
    <source>
        <dbReference type="SMART" id="SM01111"/>
    </source>
</evidence>